<evidence type="ECO:0000256" key="1">
    <source>
        <dbReference type="SAM" id="MobiDB-lite"/>
    </source>
</evidence>
<keyword evidence="3" id="KW-1185">Reference proteome</keyword>
<accession>A0A9N9EM39</accession>
<evidence type="ECO:0000313" key="2">
    <source>
        <dbReference type="EMBL" id="CAG8677226.1"/>
    </source>
</evidence>
<reference evidence="2" key="1">
    <citation type="submission" date="2021-06" db="EMBL/GenBank/DDBJ databases">
        <authorList>
            <person name="Kallberg Y."/>
            <person name="Tangrot J."/>
            <person name="Rosling A."/>
        </authorList>
    </citation>
    <scope>NUCLEOTIDE SEQUENCE</scope>
    <source>
        <strain evidence="2">87-6 pot B 2015</strain>
    </source>
</reference>
<name>A0A9N9EM39_FUNMO</name>
<sequence>MSFAEESPPIDISHNETPPISKNKGGKPENDDNTDKNNIYLDNILDLNAPEFLEGLDEFIEDSDINLEEEANNDKINQEEIDEDWDPKLAVEAYL</sequence>
<feature type="compositionally biased region" description="Basic and acidic residues" evidence="1">
    <location>
        <begin position="26"/>
        <end position="35"/>
    </location>
</feature>
<organism evidence="2 3">
    <name type="scientific">Funneliformis mosseae</name>
    <name type="common">Endomycorrhizal fungus</name>
    <name type="synonym">Glomus mosseae</name>
    <dbReference type="NCBI Taxonomy" id="27381"/>
    <lineage>
        <taxon>Eukaryota</taxon>
        <taxon>Fungi</taxon>
        <taxon>Fungi incertae sedis</taxon>
        <taxon>Mucoromycota</taxon>
        <taxon>Glomeromycotina</taxon>
        <taxon>Glomeromycetes</taxon>
        <taxon>Glomerales</taxon>
        <taxon>Glomeraceae</taxon>
        <taxon>Funneliformis</taxon>
    </lineage>
</organism>
<dbReference type="AlphaFoldDB" id="A0A9N9EM39"/>
<dbReference type="EMBL" id="CAJVPP010006354">
    <property type="protein sequence ID" value="CAG8677226.1"/>
    <property type="molecule type" value="Genomic_DNA"/>
</dbReference>
<protein>
    <submittedName>
        <fullName evidence="2">6230_t:CDS:1</fullName>
    </submittedName>
</protein>
<dbReference type="Proteomes" id="UP000789375">
    <property type="component" value="Unassembled WGS sequence"/>
</dbReference>
<proteinExistence type="predicted"/>
<gene>
    <name evidence="2" type="ORF">FMOSSE_LOCUS12708</name>
</gene>
<feature type="region of interest" description="Disordered" evidence="1">
    <location>
        <begin position="1"/>
        <end position="37"/>
    </location>
</feature>
<evidence type="ECO:0000313" key="3">
    <source>
        <dbReference type="Proteomes" id="UP000789375"/>
    </source>
</evidence>
<comment type="caution">
    <text evidence="2">The sequence shown here is derived from an EMBL/GenBank/DDBJ whole genome shotgun (WGS) entry which is preliminary data.</text>
</comment>